<dbReference type="InterPro" id="IPR031832">
    <property type="entry name" value="DUF4747"/>
</dbReference>
<dbReference type="RefSeq" id="WP_118594038.1">
    <property type="nucleotide sequence ID" value="NZ_JACOOU010000003.1"/>
</dbReference>
<accession>A0ABR7FBI2</accession>
<proteinExistence type="predicted"/>
<comment type="caution">
    <text evidence="1">The sequence shown here is derived from an EMBL/GenBank/DDBJ whole genome shotgun (WGS) entry which is preliminary data.</text>
</comment>
<protein>
    <submittedName>
        <fullName evidence="1">DUF4747 family protein</fullName>
    </submittedName>
</protein>
<dbReference type="EMBL" id="JACOOU010000003">
    <property type="protein sequence ID" value="MBC5672570.1"/>
    <property type="molecule type" value="Genomic_DNA"/>
</dbReference>
<dbReference type="Pfam" id="PF15931">
    <property type="entry name" value="DUF4747"/>
    <property type="match status" value="1"/>
</dbReference>
<sequence length="311" mass="35525">MVIYFAKINLNSKHIYDVYDNKLKINHILEELFSCLKDGEVYVKSEFSSNGMELIQKDTTYTMGIQEKKNYCIRGYVFKKATLHAKKYNAETKRLEMRNVDSDEAIEFYFDVLNETVGFTRANRLGYKMFIEAFQGLIDNAINKHCKEKYKFNIELLTEGMNIEEIVYELERIGNIQTLNFRIQPPNADSELMAEINRNAENTLEKFNEAKLASKSVILTSSSTLGLNIKSREVQNQLKDVAGIHSKLDMKTATKRGYVEVSAIDQFGINHSTKSSKPITKRITDIIEFVEACKEVIKAESGKGTDNVSGD</sequence>
<gene>
    <name evidence="1" type="ORF">H8S76_09945</name>
</gene>
<name>A0ABR7FBI2_9FIRM</name>
<keyword evidence="2" id="KW-1185">Reference proteome</keyword>
<reference evidence="1 2" key="1">
    <citation type="submission" date="2020-08" db="EMBL/GenBank/DDBJ databases">
        <title>Genome public.</title>
        <authorList>
            <person name="Liu C."/>
            <person name="Sun Q."/>
        </authorList>
    </citation>
    <scope>NUCLEOTIDE SEQUENCE [LARGE SCALE GENOMIC DNA]</scope>
    <source>
        <strain evidence="1 2">NSJ-34</strain>
    </source>
</reference>
<evidence type="ECO:0000313" key="2">
    <source>
        <dbReference type="Proteomes" id="UP000654573"/>
    </source>
</evidence>
<evidence type="ECO:0000313" key="1">
    <source>
        <dbReference type="EMBL" id="MBC5672570.1"/>
    </source>
</evidence>
<dbReference type="Proteomes" id="UP000654573">
    <property type="component" value="Unassembled WGS sequence"/>
</dbReference>
<organism evidence="1 2">
    <name type="scientific">Blautia celeris</name>
    <dbReference type="NCBI Taxonomy" id="2763026"/>
    <lineage>
        <taxon>Bacteria</taxon>
        <taxon>Bacillati</taxon>
        <taxon>Bacillota</taxon>
        <taxon>Clostridia</taxon>
        <taxon>Lachnospirales</taxon>
        <taxon>Lachnospiraceae</taxon>
        <taxon>Blautia</taxon>
    </lineage>
</organism>